<protein>
    <submittedName>
        <fullName evidence="1">Uncharacterized protein</fullName>
    </submittedName>
</protein>
<dbReference type="Proteomes" id="UP001564760">
    <property type="component" value="Unassembled WGS sequence"/>
</dbReference>
<gene>
    <name evidence="1" type="ORF">AB8998_21720</name>
</gene>
<proteinExistence type="predicted"/>
<evidence type="ECO:0000313" key="2">
    <source>
        <dbReference type="Proteomes" id="UP001564760"/>
    </source>
</evidence>
<sequence length="48" mass="5318">MGDLLNYMDAPDCYTIVALRTGADVRELPFADSALGYFQGVEPCFTNR</sequence>
<accession>A0ABV4C659</accession>
<comment type="caution">
    <text evidence="1">The sequence shown here is derived from an EMBL/GenBank/DDBJ whole genome shotgun (WGS) entry which is preliminary data.</text>
</comment>
<dbReference type="EMBL" id="JBGEDP010000001">
    <property type="protein sequence ID" value="MEY8017422.1"/>
    <property type="molecule type" value="Genomic_DNA"/>
</dbReference>
<reference evidence="1 2" key="1">
    <citation type="submission" date="2024-08" db="EMBL/GenBank/DDBJ databases">
        <title>Mycobacterium servetensis sp. nov., a novel rapid-growing mycobacterial species recovered from a human patient in Zaragoza, Spain.</title>
        <authorList>
            <person name="Tristancho-Baro A.I."/>
            <person name="Buenestado-Serrano S."/>
            <person name="Garcia De Viedma D."/>
            <person name="Milagro-Beamonte A."/>
            <person name="Burillo N."/>
            <person name="Sanz S."/>
            <person name="Lopez-Calleja A.I."/>
            <person name="Penas-Utrilla D."/>
            <person name="Guardingo M."/>
            <person name="Garcia M.J."/>
            <person name="Vinuelas-Bayon J."/>
        </authorList>
    </citation>
    <scope>NUCLEOTIDE SEQUENCE [LARGE SCALE GENOMIC DNA]</scope>
    <source>
        <strain evidence="2">HUMS_12744610</strain>
    </source>
</reference>
<evidence type="ECO:0000313" key="1">
    <source>
        <dbReference type="EMBL" id="MEY8017422.1"/>
    </source>
</evidence>
<keyword evidence="2" id="KW-1185">Reference proteome</keyword>
<dbReference type="RefSeq" id="WP_369739712.1">
    <property type="nucleotide sequence ID" value="NZ_JBGEDP010000001.1"/>
</dbReference>
<name>A0ABV4C659_9MYCO</name>
<organism evidence="1 2">
    <name type="scientific">Mycobacterium servetii</name>
    <dbReference type="NCBI Taxonomy" id="3237418"/>
    <lineage>
        <taxon>Bacteria</taxon>
        <taxon>Bacillati</taxon>
        <taxon>Actinomycetota</taxon>
        <taxon>Actinomycetes</taxon>
        <taxon>Mycobacteriales</taxon>
        <taxon>Mycobacteriaceae</taxon>
        <taxon>Mycobacterium</taxon>
    </lineage>
</organism>